<name>A0A4Y8IR87_9BACI</name>
<reference evidence="1 2" key="1">
    <citation type="submission" date="2019-03" db="EMBL/GenBank/DDBJ databases">
        <authorList>
            <person name="He R.-H."/>
        </authorList>
    </citation>
    <scope>NUCLEOTIDE SEQUENCE [LARGE SCALE GENOMIC DNA]</scope>
    <source>
        <strain evidence="2">SH 714</strain>
    </source>
</reference>
<gene>
    <name evidence="1" type="primary">sirA</name>
    <name evidence="1" type="ORF">E3U55_04715</name>
</gene>
<organism evidence="1 2">
    <name type="scientific">Filobacillus milosensis</name>
    <dbReference type="NCBI Taxonomy" id="94137"/>
    <lineage>
        <taxon>Bacteria</taxon>
        <taxon>Bacillati</taxon>
        <taxon>Bacillota</taxon>
        <taxon>Bacilli</taxon>
        <taxon>Bacillales</taxon>
        <taxon>Bacillaceae</taxon>
        <taxon>Filobacillus</taxon>
    </lineage>
</organism>
<keyword evidence="2" id="KW-1185">Reference proteome</keyword>
<sequence>MYQYSLYLLKSDYAKHFYYKIDTVYRFLYEQMIECPQDSKEQYKLVLDKLNSKDLFLHMNYWKDESIDVEMKRNHLTVTSNGQQMFIKVEDYVINIHTQSIVDLDRLLFQYLKTFHPHIFAVNYETLECGWITPFVGKEIYSL</sequence>
<dbReference type="AlphaFoldDB" id="A0A4Y8IR87"/>
<dbReference type="InterPro" id="IPR038449">
    <property type="entry name" value="SirA_sf"/>
</dbReference>
<dbReference type="EMBL" id="SOPW01000004">
    <property type="protein sequence ID" value="TFB23122.1"/>
    <property type="molecule type" value="Genomic_DNA"/>
</dbReference>
<dbReference type="OrthoDB" id="2736584at2"/>
<evidence type="ECO:0000313" key="1">
    <source>
        <dbReference type="EMBL" id="TFB23122.1"/>
    </source>
</evidence>
<evidence type="ECO:0000313" key="2">
    <source>
        <dbReference type="Proteomes" id="UP000297975"/>
    </source>
</evidence>
<dbReference type="Pfam" id="PF10747">
    <property type="entry name" value="SirA"/>
    <property type="match status" value="1"/>
</dbReference>
<dbReference type="Proteomes" id="UP000297975">
    <property type="component" value="Unassembled WGS sequence"/>
</dbReference>
<dbReference type="InterPro" id="IPR019683">
    <property type="entry name" value="SirA"/>
</dbReference>
<proteinExistence type="predicted"/>
<protein>
    <submittedName>
        <fullName evidence="1">Sporulation inhibitor of replication protein SirA</fullName>
    </submittedName>
</protein>
<dbReference type="RefSeq" id="WP_134339195.1">
    <property type="nucleotide sequence ID" value="NZ_SOPW01000004.1"/>
</dbReference>
<dbReference type="Gene3D" id="3.30.310.250">
    <property type="entry name" value="Sporulation inhibitor of replication protein SirA"/>
    <property type="match status" value="1"/>
</dbReference>
<comment type="caution">
    <text evidence="1">The sequence shown here is derived from an EMBL/GenBank/DDBJ whole genome shotgun (WGS) entry which is preliminary data.</text>
</comment>
<accession>A0A4Y8IR87</accession>